<accession>A0AAN6WQR9</accession>
<keyword evidence="3" id="KW-1185">Reference proteome</keyword>
<reference evidence="2" key="1">
    <citation type="journal article" date="2023" name="Mol. Phylogenet. Evol.">
        <title>Genome-scale phylogeny and comparative genomics of the fungal order Sordariales.</title>
        <authorList>
            <person name="Hensen N."/>
            <person name="Bonometti L."/>
            <person name="Westerberg I."/>
            <person name="Brannstrom I.O."/>
            <person name="Guillou S."/>
            <person name="Cros-Aarteil S."/>
            <person name="Calhoun S."/>
            <person name="Haridas S."/>
            <person name="Kuo A."/>
            <person name="Mondo S."/>
            <person name="Pangilinan J."/>
            <person name="Riley R."/>
            <person name="LaButti K."/>
            <person name="Andreopoulos B."/>
            <person name="Lipzen A."/>
            <person name="Chen C."/>
            <person name="Yan M."/>
            <person name="Daum C."/>
            <person name="Ng V."/>
            <person name="Clum A."/>
            <person name="Steindorff A."/>
            <person name="Ohm R.A."/>
            <person name="Martin F."/>
            <person name="Silar P."/>
            <person name="Natvig D.O."/>
            <person name="Lalanne C."/>
            <person name="Gautier V."/>
            <person name="Ament-Velasquez S.L."/>
            <person name="Kruys A."/>
            <person name="Hutchinson M.I."/>
            <person name="Powell A.J."/>
            <person name="Barry K."/>
            <person name="Miller A.N."/>
            <person name="Grigoriev I.V."/>
            <person name="Debuchy R."/>
            <person name="Gladieux P."/>
            <person name="Hiltunen Thoren M."/>
            <person name="Johannesson H."/>
        </authorList>
    </citation>
    <scope>NUCLEOTIDE SEQUENCE</scope>
    <source>
        <strain evidence="2">PSN309</strain>
    </source>
</reference>
<gene>
    <name evidence="2" type="ORF">QBC35DRAFT_265963</name>
</gene>
<feature type="region of interest" description="Disordered" evidence="1">
    <location>
        <begin position="115"/>
        <end position="142"/>
    </location>
</feature>
<dbReference type="Proteomes" id="UP001302126">
    <property type="component" value="Unassembled WGS sequence"/>
</dbReference>
<evidence type="ECO:0000313" key="3">
    <source>
        <dbReference type="Proteomes" id="UP001302126"/>
    </source>
</evidence>
<proteinExistence type="predicted"/>
<evidence type="ECO:0000256" key="1">
    <source>
        <dbReference type="SAM" id="MobiDB-lite"/>
    </source>
</evidence>
<protein>
    <submittedName>
        <fullName evidence="2">Uncharacterized protein</fullName>
    </submittedName>
</protein>
<dbReference type="EMBL" id="MU864420">
    <property type="protein sequence ID" value="KAK4186573.1"/>
    <property type="molecule type" value="Genomic_DNA"/>
</dbReference>
<sequence length="206" mass="23319">MEVRLYEAVVFFGGQHIFQQLRRGSDTANTYTQAEEREEERLSDMMPAFAIFHVYHVFTACVQTLHQNHRLGGPASCLETAQLVPLFRPGDKRPAQPHEAAHSYRVRRRQVLVKAFGPDRPNRPPLLPPTQTPRLKSSDDARHVRVDRMSSHLGQIIDFLFTSRPDQSGDVCSALRSSRARALALALGRFGDLFRADRPSMVGTRT</sequence>
<comment type="caution">
    <text evidence="2">The sequence shown here is derived from an EMBL/GenBank/DDBJ whole genome shotgun (WGS) entry which is preliminary data.</text>
</comment>
<reference evidence="2" key="2">
    <citation type="submission" date="2023-05" db="EMBL/GenBank/DDBJ databases">
        <authorList>
            <consortium name="Lawrence Berkeley National Laboratory"/>
            <person name="Steindorff A."/>
            <person name="Hensen N."/>
            <person name="Bonometti L."/>
            <person name="Westerberg I."/>
            <person name="Brannstrom I.O."/>
            <person name="Guillou S."/>
            <person name="Cros-Aarteil S."/>
            <person name="Calhoun S."/>
            <person name="Haridas S."/>
            <person name="Kuo A."/>
            <person name="Mondo S."/>
            <person name="Pangilinan J."/>
            <person name="Riley R."/>
            <person name="Labutti K."/>
            <person name="Andreopoulos B."/>
            <person name="Lipzen A."/>
            <person name="Chen C."/>
            <person name="Yanf M."/>
            <person name="Daum C."/>
            <person name="Ng V."/>
            <person name="Clum A."/>
            <person name="Ohm R."/>
            <person name="Martin F."/>
            <person name="Silar P."/>
            <person name="Natvig D."/>
            <person name="Lalanne C."/>
            <person name="Gautier V."/>
            <person name="Ament-Velasquez S.L."/>
            <person name="Kruys A."/>
            <person name="Hutchinson M.I."/>
            <person name="Powell A.J."/>
            <person name="Barry K."/>
            <person name="Miller A.N."/>
            <person name="Grigoriev I.V."/>
            <person name="Debuchy R."/>
            <person name="Gladieux P."/>
            <person name="Thoren M.H."/>
            <person name="Johannesson H."/>
        </authorList>
    </citation>
    <scope>NUCLEOTIDE SEQUENCE</scope>
    <source>
        <strain evidence="2">PSN309</strain>
    </source>
</reference>
<dbReference type="AlphaFoldDB" id="A0AAN6WQR9"/>
<name>A0AAN6WQR9_9PEZI</name>
<evidence type="ECO:0000313" key="2">
    <source>
        <dbReference type="EMBL" id="KAK4186573.1"/>
    </source>
</evidence>
<organism evidence="2 3">
    <name type="scientific">Podospora australis</name>
    <dbReference type="NCBI Taxonomy" id="1536484"/>
    <lineage>
        <taxon>Eukaryota</taxon>
        <taxon>Fungi</taxon>
        <taxon>Dikarya</taxon>
        <taxon>Ascomycota</taxon>
        <taxon>Pezizomycotina</taxon>
        <taxon>Sordariomycetes</taxon>
        <taxon>Sordariomycetidae</taxon>
        <taxon>Sordariales</taxon>
        <taxon>Podosporaceae</taxon>
        <taxon>Podospora</taxon>
    </lineage>
</organism>